<evidence type="ECO:0000313" key="6">
    <source>
        <dbReference type="Proteomes" id="UP000290189"/>
    </source>
</evidence>
<dbReference type="AlphaFoldDB" id="A0A0G4IGH3"/>
<feature type="region of interest" description="Disordered" evidence="1">
    <location>
        <begin position="307"/>
        <end position="369"/>
    </location>
</feature>
<keyword evidence="5" id="KW-1185">Reference proteome</keyword>
<evidence type="ECO:0000313" key="3">
    <source>
        <dbReference type="EMBL" id="CEO94269.1"/>
    </source>
</evidence>
<evidence type="ECO:0000313" key="5">
    <source>
        <dbReference type="Proteomes" id="UP000039324"/>
    </source>
</evidence>
<dbReference type="Proteomes" id="UP000290189">
    <property type="component" value="Unassembled WGS sequence"/>
</dbReference>
<evidence type="ECO:0000313" key="4">
    <source>
        <dbReference type="EMBL" id="SPQ96628.1"/>
    </source>
</evidence>
<evidence type="ECO:0000256" key="1">
    <source>
        <dbReference type="SAM" id="MobiDB-lite"/>
    </source>
</evidence>
<keyword evidence="2" id="KW-1133">Transmembrane helix</keyword>
<reference evidence="4 6" key="2">
    <citation type="submission" date="2018-03" db="EMBL/GenBank/DDBJ databases">
        <authorList>
            <person name="Fogelqvist J."/>
        </authorList>
    </citation>
    <scope>NUCLEOTIDE SEQUENCE [LARGE SCALE GENOMIC DNA]</scope>
</reference>
<name>A0A0G4IGH3_PLABS</name>
<feature type="transmembrane region" description="Helical" evidence="2">
    <location>
        <begin position="390"/>
        <end position="421"/>
    </location>
</feature>
<keyword evidence="2" id="KW-0472">Membrane</keyword>
<protein>
    <submittedName>
        <fullName evidence="3">Uncharacterized protein</fullName>
    </submittedName>
</protein>
<dbReference type="EMBL" id="OVEO01000006">
    <property type="protein sequence ID" value="SPQ96628.1"/>
    <property type="molecule type" value="Genomic_DNA"/>
</dbReference>
<evidence type="ECO:0000256" key="2">
    <source>
        <dbReference type="SAM" id="Phobius"/>
    </source>
</evidence>
<dbReference type="Proteomes" id="UP000039324">
    <property type="component" value="Unassembled WGS sequence"/>
</dbReference>
<feature type="compositionally biased region" description="Low complexity" evidence="1">
    <location>
        <begin position="343"/>
        <end position="361"/>
    </location>
</feature>
<keyword evidence="4" id="KW-0496">Mitochondrion</keyword>
<organism evidence="3 5">
    <name type="scientific">Plasmodiophora brassicae</name>
    <name type="common">Clubroot disease agent</name>
    <dbReference type="NCBI Taxonomy" id="37360"/>
    <lineage>
        <taxon>Eukaryota</taxon>
        <taxon>Sar</taxon>
        <taxon>Rhizaria</taxon>
        <taxon>Endomyxa</taxon>
        <taxon>Phytomyxea</taxon>
        <taxon>Plasmodiophorida</taxon>
        <taxon>Plasmodiophoridae</taxon>
        <taxon>Plasmodiophora</taxon>
    </lineage>
</organism>
<gene>
    <name evidence="3" type="ORF">PBRA_000054</name>
    <name evidence="4" type="ORF">PLBR_LOCUS3843</name>
</gene>
<accession>A0A0G4IGH3</accession>
<sequence>MSAFVQSLLRMDLEGHRRFRSHRWQTVRWGLSAVVLMVAVRVVHTEQTLSAADLIAKLGDDEARGIARPHGLFNDGDTWTTLMSPPLSTVLIDSQSLVYSPLPLNKTDIEYIITRGDFLDIPRSSVAGLAAYIGDQKTYKSIESNLSGPASNPTYHVQQQALFYALLQQNYHFYDAIKGGTHGPVPEFALCVASATGMPQKNLFDTMLHQNANKNAFNGAPLYLALANEQYRSAVTLLAKGAFFDDRLHGKRVPLMTIKQVVKRLRMTSPFSRNKDDTEACRVSTDALKICKLAAKRLIAFITAEEAPLPEPPSPTGESAPSFSIASGTEETEDDFEQPRQRSASTAAPESAPSASTQTAPGVVQEDRTPFGREFSAADSLRRPDRNDEIWWGLSPLQVIIGAVCIVFALVGGIVLCVFCIRRYRRRSLKARIMAAFTPRQSVSPAESPHWKRPSQYPERF</sequence>
<dbReference type="EMBL" id="CDSF01000001">
    <property type="protein sequence ID" value="CEO94269.1"/>
    <property type="molecule type" value="Genomic_DNA"/>
</dbReference>
<geneLocation type="mitochondrion" evidence="4"/>
<keyword evidence="2" id="KW-0812">Transmembrane</keyword>
<proteinExistence type="predicted"/>
<reference evidence="3 5" key="1">
    <citation type="submission" date="2015-02" db="EMBL/GenBank/DDBJ databases">
        <authorList>
            <person name="Chooi Y.-H."/>
        </authorList>
    </citation>
    <scope>NUCLEOTIDE SEQUENCE [LARGE SCALE GENOMIC DNA]</scope>
    <source>
        <strain evidence="3">E3</strain>
    </source>
</reference>